<proteinExistence type="predicted"/>
<dbReference type="SUPFAM" id="SSF64288">
    <property type="entry name" value="Chorismate lyase-like"/>
    <property type="match status" value="1"/>
</dbReference>
<organism evidence="1 2">
    <name type="scientific">Methanobrevibacter arboriphilus JCM 13429 = DSM 1125</name>
    <dbReference type="NCBI Taxonomy" id="1300164"/>
    <lineage>
        <taxon>Archaea</taxon>
        <taxon>Methanobacteriati</taxon>
        <taxon>Methanobacteriota</taxon>
        <taxon>Methanomada group</taxon>
        <taxon>Methanobacteria</taxon>
        <taxon>Methanobacteriales</taxon>
        <taxon>Methanobacteriaceae</taxon>
        <taxon>Methanobrevibacter</taxon>
    </lineage>
</organism>
<dbReference type="Proteomes" id="UP000191661">
    <property type="component" value="Unassembled WGS sequence"/>
</dbReference>
<gene>
    <name evidence="1" type="ORF">MBBAR_3c01840</name>
</gene>
<evidence type="ECO:0000313" key="1">
    <source>
        <dbReference type="EMBL" id="OQD59527.1"/>
    </source>
</evidence>
<dbReference type="AlphaFoldDB" id="A0A1V6N4L3"/>
<dbReference type="Pfam" id="PF01947">
    <property type="entry name" value="Rv2949c-like"/>
    <property type="match status" value="1"/>
</dbReference>
<dbReference type="EMBL" id="JXMW01000003">
    <property type="protein sequence ID" value="OQD59527.1"/>
    <property type="molecule type" value="Genomic_DNA"/>
</dbReference>
<name>A0A1V6N4L3_METAZ</name>
<dbReference type="OrthoDB" id="145449at2157"/>
<keyword evidence="1" id="KW-0456">Lyase</keyword>
<dbReference type="InterPro" id="IPR028978">
    <property type="entry name" value="Chorismate_lyase_/UTRA_dom_sf"/>
</dbReference>
<evidence type="ECO:0000313" key="2">
    <source>
        <dbReference type="Proteomes" id="UP000191661"/>
    </source>
</evidence>
<protein>
    <submittedName>
        <fullName evidence="1">Chorismate lyase</fullName>
        <ecNumber evidence="1">4.1.3.40</ecNumber>
    </submittedName>
</protein>
<reference evidence="1 2" key="1">
    <citation type="submission" date="2014-12" db="EMBL/GenBank/DDBJ databases">
        <title>Genome sequence of Methanobrevibacter arboriphilicus DH1, DSM1125.</title>
        <authorList>
            <person name="Poehlein A."/>
            <person name="Thauer R.K."/>
            <person name="Seedorf H."/>
            <person name="Daniel R."/>
        </authorList>
    </citation>
    <scope>NUCLEOTIDE SEQUENCE [LARGE SCALE GENOMIC DNA]</scope>
    <source>
        <strain evidence="1 2">DH1</strain>
    </source>
</reference>
<keyword evidence="2" id="KW-1185">Reference proteome</keyword>
<dbReference type="RefSeq" id="WP_080459752.1">
    <property type="nucleotide sequence ID" value="NZ_JXMW01000003.1"/>
</dbReference>
<comment type="caution">
    <text evidence="1">The sequence shown here is derived from an EMBL/GenBank/DDBJ whole genome shotgun (WGS) entry which is preliminary data.</text>
</comment>
<dbReference type="Gene3D" id="3.40.1410.10">
    <property type="entry name" value="Chorismate lyase-like"/>
    <property type="match status" value="1"/>
</dbReference>
<accession>A0A1V6N4L3</accession>
<dbReference type="EC" id="4.1.3.40" evidence="1"/>
<dbReference type="InterPro" id="IPR002800">
    <property type="entry name" value="Rv2949c-like"/>
</dbReference>
<dbReference type="GO" id="GO:0008813">
    <property type="term" value="F:chorismate lyase activity"/>
    <property type="evidence" value="ECO:0007669"/>
    <property type="project" value="UniProtKB-EC"/>
</dbReference>
<sequence length="186" mass="21641">MNKKELRIIDKIENLEKKGAKLSNTQKILLATDGSVTTILDVLVGEIKIKTLKQEFQEADSDIAKLLSIDEGEIVNYRVVVMFNDNSPLIYATSYIPIKRLTSEFKKDLISADIPIGRILRKYNIESRREIQTVKIEKNPKDELKNIFKTNANFLSRDYHIIHNDEILIWIEEKFPIDSFLKNYKN</sequence>